<name>A0A0B6ANL1_PRIM2</name>
<protein>
    <recommendedName>
        <fullName evidence="3">YodL-like protein</fullName>
    </recommendedName>
</protein>
<dbReference type="AlphaFoldDB" id="A0A0B6ANL1"/>
<dbReference type="Proteomes" id="UP000031829">
    <property type="component" value="Chromosome"/>
</dbReference>
<evidence type="ECO:0000313" key="2">
    <source>
        <dbReference type="Proteomes" id="UP000031829"/>
    </source>
</evidence>
<dbReference type="KEGG" id="bmeg:BG04_942"/>
<gene>
    <name evidence="1" type="ORF">BG04_942</name>
</gene>
<dbReference type="EMBL" id="CP009920">
    <property type="protein sequence ID" value="AJI22702.1"/>
    <property type="molecule type" value="Genomic_DNA"/>
</dbReference>
<evidence type="ECO:0000313" key="1">
    <source>
        <dbReference type="EMBL" id="AJI22702.1"/>
    </source>
</evidence>
<proteinExistence type="predicted"/>
<dbReference type="GeneID" id="93644422"/>
<reference evidence="1 2" key="1">
    <citation type="journal article" date="2015" name="Genome Announc.">
        <title>Complete genome sequences for 35 biothreat assay-relevant bacillus species.</title>
        <authorList>
            <person name="Johnson S.L."/>
            <person name="Daligault H.E."/>
            <person name="Davenport K.W."/>
            <person name="Jaissle J."/>
            <person name="Frey K.G."/>
            <person name="Ladner J.T."/>
            <person name="Broomall S.M."/>
            <person name="Bishop-Lilly K.A."/>
            <person name="Bruce D.C."/>
            <person name="Gibbons H.S."/>
            <person name="Coyne S.R."/>
            <person name="Lo C.C."/>
            <person name="Meincke L."/>
            <person name="Munk A.C."/>
            <person name="Koroleva G.I."/>
            <person name="Rosenzweig C.N."/>
            <person name="Palacios G.F."/>
            <person name="Redden C.L."/>
            <person name="Minogue T.D."/>
            <person name="Chain P.S."/>
        </authorList>
    </citation>
    <scope>NUCLEOTIDE SEQUENCE [LARGE SCALE GENOMIC DNA]</scope>
    <source>
        <strain evidence="2">ATCC 14581 / DSM 32 / JCM 2506 / NBRC 15308 / NCIMB 9376 / NCTC 10342 / NRRL B-14308 / VKM B-512</strain>
    </source>
</reference>
<accession>A0A0B6ANL1</accession>
<dbReference type="HOGENOM" id="CLU_2217727_0_0_9"/>
<dbReference type="RefSeq" id="WP_013058713.1">
    <property type="nucleotide sequence ID" value="NZ_BCVB01000001.1"/>
</dbReference>
<evidence type="ECO:0008006" key="3">
    <source>
        <dbReference type="Google" id="ProtNLM"/>
    </source>
</evidence>
<sequence length="107" mass="12591">MLSVWTTIKKQFNISTEYDVTIMQTEEKGEKRGYKPVHRLTITAFDHQDAATQVFQMFNIADNLPKDCDARFISTGDILLIDEGTRGKYYYKLWTDGWQKVNRLHVR</sequence>
<organism evidence="1 2">
    <name type="scientific">Priestia megaterium (strain ATCC 14581 / DSM 32 / CCUG 1817 / JCM 2506 / NBRC 15308 / NCIMB 9376 / NCTC 10342 / NRRL B-14308 / VKM B-512 / Ford 19)</name>
    <name type="common">Bacillus megaterium</name>
    <dbReference type="NCBI Taxonomy" id="1348623"/>
    <lineage>
        <taxon>Bacteria</taxon>
        <taxon>Bacillati</taxon>
        <taxon>Bacillota</taxon>
        <taxon>Bacilli</taxon>
        <taxon>Bacillales</taxon>
        <taxon>Bacillaceae</taxon>
        <taxon>Priestia</taxon>
    </lineage>
</organism>